<sequence length="1192" mass="123064">MKPRIRILVLMLATVLALPATASANPWDSVTPLSMCALPPSNPVAAVATDTTVVPAGPTSQGGWHSAPVNITLAGTAVQGFEWTIDCDPLLQTGPSATISTTGEHTFTHRVIEAPSGDQTPWIEDTVKVDVTDPVDTTVVPATWHDDVATITFNGHDTAGTPDQSGVATMVYELDGDPGVPVNPGDTLNITENGTFTLRTWIVDNAGNQSAPRNSIVRVDSADPVDTTTVPAGWQTTPSVDVTVEGTDSGGEGITLVEWQLDGVPHSAAGPGPVTVTVSGEGDHVLSTRLTDGRGHDSGWKTQHVRIDTVQPTDATTATSAWLSQNSLDVTVQGTDATSGVARVVYKLDGGPEVSTNGDTATATVTGTGEHTLETQVYDVAGNASAFKTHTIRLDPTNPSNSTPTGSDAWRTTPYSVRVNGSDELSGVNRVEWRVNNGAATSGAPGVLTALVTGDGSHTLSTRVVDNAGNASVWRDETIRIDTVKPADTTTVPASVGRGRKIPITATDALSGPSGAVEWQVDGGAIKTSSPAILGTSGAHVLKTRVQDNAGNWSDWKTANVTVTTVNEDTTDPVDTTSIATGWRPGPYEVVVTADDDVELAEVQYRFNGDIVSGPSGLRFTVSTDGVHEIETRAIDTAGNVSTWRPHTLQIDQTRPVDTSALTSGWTKTRAVELTGTDETSGVASVAYQVNGGAVTTVNADHASFTLPSDGTFVIRHRVTDNAERQSEWKTDTVKVDTAVPVNTSPVAPSTWQATALSVALTGTDVGSGVDRYEWRVGGGEIKSGNAAVVTTDGAQILQTRVVDKAGNESTWRNDTIKVDLTKPVNTTPVVASPWRSSNFATTVSGTDAASGVARVEWKLDTGSVSTSPAVAIAVEGNYKLWTRVIDVAGNDSGWRADSVGIDKSAPSLAADCGAAVWRNAPAVCKVAADGGISGLSVLTGARGGEGATAVAGGAYTVEAEGTSTVTFKAIDGAGNEVTAQGTVKVDRTAPTATVACTPDPKSLNHICTATGTDLLSGLAGVTWSVNGGAPTPIAPGASFTVAKGKVVVRATDGAGNVGASAPVSLAERHEDEHEEGVTPRSTSEAVLLKGSSAKGSASKRLVGQLALSSTPTATTVDLRPLALGSGTFQLVLKVTVGKKTKTFTKTQKTVKGYSKRVTVKAAAGADAKVALTVKRKSGKRWVTHATASAHL</sequence>
<comment type="caution">
    <text evidence="3">The sequence shown here is derived from an EMBL/GenBank/DDBJ whole genome shotgun (WGS) entry which is preliminary data.</text>
</comment>
<keyword evidence="2" id="KW-0732">Signal</keyword>
<feature type="chain" id="PRO_5047530568" description="Ig-like domain-containing protein" evidence="2">
    <location>
        <begin position="25"/>
        <end position="1192"/>
    </location>
</feature>
<dbReference type="InterPro" id="IPR058094">
    <property type="entry name" value="Ig-like_OmpL47-like"/>
</dbReference>
<evidence type="ECO:0000256" key="1">
    <source>
        <dbReference type="SAM" id="MobiDB-lite"/>
    </source>
</evidence>
<evidence type="ECO:0000256" key="2">
    <source>
        <dbReference type="SAM" id="SignalP"/>
    </source>
</evidence>
<dbReference type="NCBIfam" id="NF047446">
    <property type="entry name" value="barrel_OmpL47"/>
    <property type="match status" value="4"/>
</dbReference>
<organism evidence="3 4">
    <name type="scientific">Solirubrobacter deserti</name>
    <dbReference type="NCBI Taxonomy" id="2282478"/>
    <lineage>
        <taxon>Bacteria</taxon>
        <taxon>Bacillati</taxon>
        <taxon>Actinomycetota</taxon>
        <taxon>Thermoleophilia</taxon>
        <taxon>Solirubrobacterales</taxon>
        <taxon>Solirubrobacteraceae</taxon>
        <taxon>Solirubrobacter</taxon>
    </lineage>
</organism>
<feature type="region of interest" description="Disordered" evidence="1">
    <location>
        <begin position="1060"/>
        <end position="1086"/>
    </location>
</feature>
<evidence type="ECO:0008006" key="5">
    <source>
        <dbReference type="Google" id="ProtNLM"/>
    </source>
</evidence>
<proteinExistence type="predicted"/>
<dbReference type="Proteomes" id="UP001147700">
    <property type="component" value="Unassembled WGS sequence"/>
</dbReference>
<gene>
    <name evidence="3" type="ORF">OJ962_06415</name>
</gene>
<dbReference type="InterPro" id="IPR013783">
    <property type="entry name" value="Ig-like_fold"/>
</dbReference>
<accession>A0ABT4REZ6</accession>
<reference evidence="3" key="1">
    <citation type="submission" date="2022-10" db="EMBL/GenBank/DDBJ databases">
        <title>The WGS of Solirubrobacter sp. CPCC 204708.</title>
        <authorList>
            <person name="Jiang Z."/>
        </authorList>
    </citation>
    <scope>NUCLEOTIDE SEQUENCE</scope>
    <source>
        <strain evidence="3">CPCC 204708</strain>
    </source>
</reference>
<evidence type="ECO:0000313" key="4">
    <source>
        <dbReference type="Proteomes" id="UP001147700"/>
    </source>
</evidence>
<feature type="signal peptide" evidence="2">
    <location>
        <begin position="1"/>
        <end position="24"/>
    </location>
</feature>
<evidence type="ECO:0000313" key="3">
    <source>
        <dbReference type="EMBL" id="MDA0137124.1"/>
    </source>
</evidence>
<keyword evidence="4" id="KW-1185">Reference proteome</keyword>
<dbReference type="EMBL" id="JAPCID010000007">
    <property type="protein sequence ID" value="MDA0137124.1"/>
    <property type="molecule type" value="Genomic_DNA"/>
</dbReference>
<name>A0ABT4REZ6_9ACTN</name>
<protein>
    <recommendedName>
        <fullName evidence="5">Ig-like domain-containing protein</fullName>
    </recommendedName>
</protein>
<feature type="compositionally biased region" description="Basic and acidic residues" evidence="1">
    <location>
        <begin position="1067"/>
        <end position="1078"/>
    </location>
</feature>
<dbReference type="Gene3D" id="2.60.40.10">
    <property type="entry name" value="Immunoglobulins"/>
    <property type="match status" value="1"/>
</dbReference>
<feature type="compositionally biased region" description="Polar residues" evidence="1">
    <location>
        <begin position="397"/>
        <end position="406"/>
    </location>
</feature>
<dbReference type="RefSeq" id="WP_270006243.1">
    <property type="nucleotide sequence ID" value="NZ_JAPCID010000007.1"/>
</dbReference>
<feature type="region of interest" description="Disordered" evidence="1">
    <location>
        <begin position="392"/>
        <end position="414"/>
    </location>
</feature>